<feature type="domain" description="SH3" evidence="3">
    <location>
        <begin position="16"/>
        <end position="76"/>
    </location>
</feature>
<evidence type="ECO:0000313" key="4">
    <source>
        <dbReference type="EMBL" id="KAJ7043119.1"/>
    </source>
</evidence>
<feature type="non-terminal residue" evidence="4">
    <location>
        <position position="81"/>
    </location>
</feature>
<accession>A0AAD6XFA1</accession>
<dbReference type="PROSITE" id="PS50002">
    <property type="entry name" value="SH3"/>
    <property type="match status" value="1"/>
</dbReference>
<dbReference type="SUPFAM" id="SSF50044">
    <property type="entry name" value="SH3-domain"/>
    <property type="match status" value="1"/>
</dbReference>
<proteinExistence type="predicted"/>
<dbReference type="InterPro" id="IPR036028">
    <property type="entry name" value="SH3-like_dom_sf"/>
</dbReference>
<sequence length="81" mass="8857">MDAEDLARWSRFAMKGGIGKCTALHDCIAQAPEDLMFVKGDGIVVLMQLPGNGWYLGYCAGIVGRFRAKAVQFHSKLKTPV</sequence>
<reference evidence="4" key="1">
    <citation type="submission" date="2023-03" db="EMBL/GenBank/DDBJ databases">
        <title>Massive genome expansion in bonnet fungi (Mycena s.s.) driven by repeated elements and novel gene families across ecological guilds.</title>
        <authorList>
            <consortium name="Lawrence Berkeley National Laboratory"/>
            <person name="Harder C.B."/>
            <person name="Miyauchi S."/>
            <person name="Viragh M."/>
            <person name="Kuo A."/>
            <person name="Thoen E."/>
            <person name="Andreopoulos B."/>
            <person name="Lu D."/>
            <person name="Skrede I."/>
            <person name="Drula E."/>
            <person name="Henrissat B."/>
            <person name="Morin E."/>
            <person name="Kohler A."/>
            <person name="Barry K."/>
            <person name="LaButti K."/>
            <person name="Morin E."/>
            <person name="Salamov A."/>
            <person name="Lipzen A."/>
            <person name="Mereny Z."/>
            <person name="Hegedus B."/>
            <person name="Baldrian P."/>
            <person name="Stursova M."/>
            <person name="Weitz H."/>
            <person name="Taylor A."/>
            <person name="Grigoriev I.V."/>
            <person name="Nagy L.G."/>
            <person name="Martin F."/>
            <person name="Kauserud H."/>
        </authorList>
    </citation>
    <scope>NUCLEOTIDE SEQUENCE</scope>
    <source>
        <strain evidence="4">CBHHK200</strain>
    </source>
</reference>
<dbReference type="SMART" id="SM00326">
    <property type="entry name" value="SH3"/>
    <property type="match status" value="1"/>
</dbReference>
<evidence type="ECO:0000313" key="5">
    <source>
        <dbReference type="Proteomes" id="UP001218188"/>
    </source>
</evidence>
<evidence type="ECO:0000256" key="2">
    <source>
        <dbReference type="PROSITE-ProRule" id="PRU00192"/>
    </source>
</evidence>
<gene>
    <name evidence="4" type="ORF">C8F04DRAFT_876887</name>
</gene>
<dbReference type="AlphaFoldDB" id="A0AAD6XFA1"/>
<evidence type="ECO:0000259" key="3">
    <source>
        <dbReference type="PROSITE" id="PS50002"/>
    </source>
</evidence>
<dbReference type="EMBL" id="JARJCM010000010">
    <property type="protein sequence ID" value="KAJ7043119.1"/>
    <property type="molecule type" value="Genomic_DNA"/>
</dbReference>
<dbReference type="Gene3D" id="2.30.30.40">
    <property type="entry name" value="SH3 Domains"/>
    <property type="match status" value="1"/>
</dbReference>
<comment type="caution">
    <text evidence="4">The sequence shown here is derived from an EMBL/GenBank/DDBJ whole genome shotgun (WGS) entry which is preliminary data.</text>
</comment>
<keyword evidence="1 2" id="KW-0728">SH3 domain</keyword>
<dbReference type="Proteomes" id="UP001218188">
    <property type="component" value="Unassembled WGS sequence"/>
</dbReference>
<organism evidence="4 5">
    <name type="scientific">Mycena alexandri</name>
    <dbReference type="NCBI Taxonomy" id="1745969"/>
    <lineage>
        <taxon>Eukaryota</taxon>
        <taxon>Fungi</taxon>
        <taxon>Dikarya</taxon>
        <taxon>Basidiomycota</taxon>
        <taxon>Agaricomycotina</taxon>
        <taxon>Agaricomycetes</taxon>
        <taxon>Agaricomycetidae</taxon>
        <taxon>Agaricales</taxon>
        <taxon>Marasmiineae</taxon>
        <taxon>Mycenaceae</taxon>
        <taxon>Mycena</taxon>
    </lineage>
</organism>
<keyword evidence="5" id="KW-1185">Reference proteome</keyword>
<protein>
    <recommendedName>
        <fullName evidence="3">SH3 domain-containing protein</fullName>
    </recommendedName>
</protein>
<dbReference type="InterPro" id="IPR001452">
    <property type="entry name" value="SH3_domain"/>
</dbReference>
<name>A0AAD6XFA1_9AGAR</name>
<dbReference type="Pfam" id="PF07653">
    <property type="entry name" value="SH3_2"/>
    <property type="match status" value="1"/>
</dbReference>
<evidence type="ECO:0000256" key="1">
    <source>
        <dbReference type="ARBA" id="ARBA00022443"/>
    </source>
</evidence>